<keyword evidence="5 10" id="KW-0067">ATP-binding</keyword>
<dbReference type="PANTHER" id="PTHR45866:SF1">
    <property type="entry name" value="DNA GYRASE SUBUNIT B, MITOCHONDRIAL"/>
    <property type="match status" value="1"/>
</dbReference>
<evidence type="ECO:0000256" key="10">
    <source>
        <dbReference type="HAMAP-Rule" id="MF_01898"/>
    </source>
</evidence>
<dbReference type="PROSITE" id="PS50880">
    <property type="entry name" value="TOPRIM"/>
    <property type="match status" value="1"/>
</dbReference>
<dbReference type="NCBIfam" id="NF004189">
    <property type="entry name" value="PRK05644.1"/>
    <property type="match status" value="1"/>
</dbReference>
<evidence type="ECO:0000259" key="12">
    <source>
        <dbReference type="PROSITE" id="PS50880"/>
    </source>
</evidence>
<comment type="function">
    <text evidence="10">A type II topoisomerase that negatively supercoils closed circular double-stranded (ds) DNA in an ATP-dependent manner to modulate DNA topology and maintain chromosomes in an underwound state. Negative supercoiling favors strand separation, and DNA replication, transcription, recombination and repair, all of which involve strand separation. Also able to catalyze the interconversion of other topological isomers of dsDNA rings, including catenanes and knotted rings. Type II topoisomerases break and join 2 DNA strands simultaneously in an ATP-dependent manner.</text>
</comment>
<dbReference type="PRINTS" id="PR01159">
    <property type="entry name" value="DNAGYRASEB"/>
</dbReference>
<gene>
    <name evidence="10" type="primary">gyrB</name>
    <name evidence="13" type="ordered locus">Rcas_4195</name>
</gene>
<dbReference type="InterPro" id="IPR001241">
    <property type="entry name" value="Topo_IIA"/>
</dbReference>
<keyword evidence="8" id="KW-0238">DNA-binding</keyword>
<dbReference type="Pfam" id="PF00204">
    <property type="entry name" value="DNA_gyraseB"/>
    <property type="match status" value="1"/>
</dbReference>
<dbReference type="Pfam" id="PF00986">
    <property type="entry name" value="DNA_gyraseB_C"/>
    <property type="match status" value="1"/>
</dbReference>
<dbReference type="CDD" id="cd00822">
    <property type="entry name" value="TopoII_Trans_DNA_gyrase"/>
    <property type="match status" value="1"/>
</dbReference>
<dbReference type="InterPro" id="IPR036890">
    <property type="entry name" value="HATPase_C_sf"/>
</dbReference>
<dbReference type="EMBL" id="CP000804">
    <property type="protein sequence ID" value="ABU60225.1"/>
    <property type="molecule type" value="Genomic_DNA"/>
</dbReference>
<feature type="binding site" evidence="10">
    <location>
        <position position="516"/>
    </location>
    <ligand>
        <name>Mg(2+)</name>
        <dbReference type="ChEBI" id="CHEBI:18420"/>
        <label>2</label>
    </ligand>
</feature>
<dbReference type="CDD" id="cd16928">
    <property type="entry name" value="HATPase_GyrB-like"/>
    <property type="match status" value="1"/>
</dbReference>
<dbReference type="KEGG" id="rca:Rcas_4195"/>
<dbReference type="GO" id="GO:0005524">
    <property type="term" value="F:ATP binding"/>
    <property type="evidence" value="ECO:0007669"/>
    <property type="project" value="UniProtKB-UniRule"/>
</dbReference>
<dbReference type="InterPro" id="IPR020568">
    <property type="entry name" value="Ribosomal_Su5_D2-typ_SF"/>
</dbReference>
<protein>
    <recommendedName>
        <fullName evidence="10">DNA gyrase subunit B</fullName>
        <ecNumber evidence="10">5.6.2.2</ecNumber>
    </recommendedName>
</protein>
<dbReference type="FunFam" id="3.30.565.10:FF:000002">
    <property type="entry name" value="DNA gyrase subunit B"/>
    <property type="match status" value="1"/>
</dbReference>
<dbReference type="InterPro" id="IPR034160">
    <property type="entry name" value="TOPRIM_GyrB"/>
</dbReference>
<keyword evidence="4 10" id="KW-0547">Nucleotide-binding</keyword>
<proteinExistence type="inferred from homology"/>
<feature type="binding site" evidence="10">
    <location>
        <position position="514"/>
    </location>
    <ligand>
        <name>Mg(2+)</name>
        <dbReference type="ChEBI" id="CHEBI:18420"/>
        <label>1</label>
        <note>catalytic</note>
    </ligand>
</feature>
<dbReference type="Gene3D" id="3.30.565.10">
    <property type="entry name" value="Histidine kinase-like ATPase, C-terminal domain"/>
    <property type="match status" value="1"/>
</dbReference>
<feature type="region of interest" description="Disordered" evidence="11">
    <location>
        <begin position="1"/>
        <end position="20"/>
    </location>
</feature>
<keyword evidence="6 10" id="KW-0460">Magnesium</keyword>
<dbReference type="InterPro" id="IPR013759">
    <property type="entry name" value="Topo_IIA_B_C"/>
</dbReference>
<dbReference type="Pfam" id="PF02518">
    <property type="entry name" value="HATPase_c"/>
    <property type="match status" value="1"/>
</dbReference>
<organism evidence="13 14">
    <name type="scientific">Roseiflexus castenholzii (strain DSM 13941 / HLO8)</name>
    <dbReference type="NCBI Taxonomy" id="383372"/>
    <lineage>
        <taxon>Bacteria</taxon>
        <taxon>Bacillati</taxon>
        <taxon>Chloroflexota</taxon>
        <taxon>Chloroflexia</taxon>
        <taxon>Chloroflexales</taxon>
        <taxon>Roseiflexineae</taxon>
        <taxon>Roseiflexaceae</taxon>
        <taxon>Roseiflexus</taxon>
    </lineage>
</organism>
<evidence type="ECO:0000256" key="5">
    <source>
        <dbReference type="ARBA" id="ARBA00022840"/>
    </source>
</evidence>
<evidence type="ECO:0000256" key="4">
    <source>
        <dbReference type="ARBA" id="ARBA00022741"/>
    </source>
</evidence>
<dbReference type="PANTHER" id="PTHR45866">
    <property type="entry name" value="DNA GYRASE/TOPOISOMERASE SUBUNIT B"/>
    <property type="match status" value="1"/>
</dbReference>
<accession>A7NRM9</accession>
<keyword evidence="7 10" id="KW-0799">Topoisomerase</keyword>
<feature type="binding site" evidence="10">
    <location>
        <position position="514"/>
    </location>
    <ligand>
        <name>Mg(2+)</name>
        <dbReference type="ChEBI" id="CHEBI:18420"/>
        <label>2</label>
    </ligand>
</feature>
<keyword evidence="14" id="KW-1185">Reference proteome</keyword>
<dbReference type="Gene3D" id="3.30.230.10">
    <property type="match status" value="1"/>
</dbReference>
<evidence type="ECO:0000313" key="13">
    <source>
        <dbReference type="EMBL" id="ABU60225.1"/>
    </source>
</evidence>
<dbReference type="NCBIfam" id="NF011501">
    <property type="entry name" value="PRK14939.1"/>
    <property type="match status" value="1"/>
</dbReference>
<evidence type="ECO:0000256" key="7">
    <source>
        <dbReference type="ARBA" id="ARBA00023029"/>
    </source>
</evidence>
<dbReference type="Proteomes" id="UP000000263">
    <property type="component" value="Chromosome"/>
</dbReference>
<dbReference type="InterPro" id="IPR000565">
    <property type="entry name" value="Topo_IIA_B"/>
</dbReference>
<dbReference type="SUPFAM" id="SSF56719">
    <property type="entry name" value="Type II DNA topoisomerase"/>
    <property type="match status" value="1"/>
</dbReference>
<comment type="subunit">
    <text evidence="10">Heterotetramer, composed of two GyrA and two GyrB chains. In the heterotetramer, GyrA contains the active site tyrosine that forms a transient covalent intermediate with DNA, while GyrB binds cofactors and catalyzes ATP hydrolysis.</text>
</comment>
<name>A7NRM9_ROSCS</name>
<feature type="binding site" evidence="10">
    <location>
        <position position="441"/>
    </location>
    <ligand>
        <name>Mg(2+)</name>
        <dbReference type="ChEBI" id="CHEBI:18420"/>
        <label>1</label>
        <note>catalytic</note>
    </ligand>
</feature>
<dbReference type="GO" id="GO:0034335">
    <property type="term" value="F:DNA negative supercoiling activity"/>
    <property type="evidence" value="ECO:0007669"/>
    <property type="project" value="UniProtKB-ARBA"/>
</dbReference>
<dbReference type="GO" id="GO:0006265">
    <property type="term" value="P:DNA topological change"/>
    <property type="evidence" value="ECO:0007669"/>
    <property type="project" value="UniProtKB-UniRule"/>
</dbReference>
<evidence type="ECO:0000256" key="9">
    <source>
        <dbReference type="ARBA" id="ARBA00023235"/>
    </source>
</evidence>
<dbReference type="SUPFAM" id="SSF54211">
    <property type="entry name" value="Ribosomal protein S5 domain 2-like"/>
    <property type="match status" value="1"/>
</dbReference>
<feature type="compositionally biased region" description="Polar residues" evidence="11">
    <location>
        <begin position="7"/>
        <end position="19"/>
    </location>
</feature>
<dbReference type="FunFam" id="3.40.50.670:FF:000002">
    <property type="entry name" value="DNA gyrase subunit B"/>
    <property type="match status" value="1"/>
</dbReference>
<dbReference type="GO" id="GO:0046872">
    <property type="term" value="F:metal ion binding"/>
    <property type="evidence" value="ECO:0007669"/>
    <property type="project" value="UniProtKB-KW"/>
</dbReference>
<dbReference type="InterPro" id="IPR018522">
    <property type="entry name" value="TopoIIA_CS"/>
</dbReference>
<dbReference type="InterPro" id="IPR003594">
    <property type="entry name" value="HATPase_dom"/>
</dbReference>
<feature type="site" description="Interaction with DNA" evidence="10">
    <location>
        <position position="469"/>
    </location>
</feature>
<comment type="miscellaneous">
    <text evidence="10">Few gyrases are as efficient as E.coli at forming negative supercoils. Not all organisms have 2 type II topoisomerases; in organisms with a single type II topoisomerase this enzyme also has to decatenate newly replicated chromosomes.</text>
</comment>
<evidence type="ECO:0000256" key="2">
    <source>
        <dbReference type="ARBA" id="ARBA00010708"/>
    </source>
</evidence>
<dbReference type="InterPro" id="IPR002288">
    <property type="entry name" value="DNA_gyrase_B_C"/>
</dbReference>
<dbReference type="InterPro" id="IPR014721">
    <property type="entry name" value="Ribsml_uS5_D2-typ_fold_subgr"/>
</dbReference>
<dbReference type="STRING" id="383372.Rcas_4195"/>
<keyword evidence="10" id="KW-0963">Cytoplasm</keyword>
<dbReference type="SUPFAM" id="SSF55874">
    <property type="entry name" value="ATPase domain of HSP90 chaperone/DNA topoisomerase II/histidine kinase"/>
    <property type="match status" value="1"/>
</dbReference>
<evidence type="ECO:0000256" key="8">
    <source>
        <dbReference type="ARBA" id="ARBA00023125"/>
    </source>
</evidence>
<evidence type="ECO:0000256" key="1">
    <source>
        <dbReference type="ARBA" id="ARBA00000185"/>
    </source>
</evidence>
<dbReference type="PROSITE" id="PS00177">
    <property type="entry name" value="TOPOISOMERASE_II"/>
    <property type="match status" value="1"/>
</dbReference>
<comment type="subcellular location">
    <subcellularLocation>
        <location evidence="10">Cytoplasm</location>
    </subcellularLocation>
</comment>
<dbReference type="SMART" id="SM00387">
    <property type="entry name" value="HATPase_c"/>
    <property type="match status" value="1"/>
</dbReference>
<keyword evidence="9 10" id="KW-0413">Isomerase</keyword>
<dbReference type="CDD" id="cd03366">
    <property type="entry name" value="TOPRIM_TopoIIA_GyrB"/>
    <property type="match status" value="1"/>
</dbReference>
<dbReference type="PRINTS" id="PR00418">
    <property type="entry name" value="TPI2FAMILY"/>
</dbReference>
<reference evidence="13 14" key="1">
    <citation type="submission" date="2007-08" db="EMBL/GenBank/DDBJ databases">
        <title>Complete sequence of Roseiflexus castenholzii DSM 13941.</title>
        <authorList>
            <consortium name="US DOE Joint Genome Institute"/>
            <person name="Copeland A."/>
            <person name="Lucas S."/>
            <person name="Lapidus A."/>
            <person name="Barry K."/>
            <person name="Glavina del Rio T."/>
            <person name="Dalin E."/>
            <person name="Tice H."/>
            <person name="Pitluck S."/>
            <person name="Thompson L.S."/>
            <person name="Brettin T."/>
            <person name="Bruce D."/>
            <person name="Detter J.C."/>
            <person name="Han C."/>
            <person name="Tapia R."/>
            <person name="Schmutz J."/>
            <person name="Larimer F."/>
            <person name="Land M."/>
            <person name="Hauser L."/>
            <person name="Kyrpides N."/>
            <person name="Mikhailova N."/>
            <person name="Bryant D.A."/>
            <person name="Hanada S."/>
            <person name="Tsukatani Y."/>
            <person name="Richardson P."/>
        </authorList>
    </citation>
    <scope>NUCLEOTIDE SEQUENCE [LARGE SCALE GENOMIC DNA]</scope>
    <source>
        <strain evidence="14">DSM 13941 / HLO8</strain>
    </source>
</reference>
<dbReference type="InterPro" id="IPR013760">
    <property type="entry name" value="Topo_IIA-like_dom_sf"/>
</dbReference>
<dbReference type="InterPro" id="IPR006171">
    <property type="entry name" value="TOPRIM_dom"/>
</dbReference>
<dbReference type="GO" id="GO:0006261">
    <property type="term" value="P:DNA-templated DNA replication"/>
    <property type="evidence" value="ECO:0007669"/>
    <property type="project" value="UniProtKB-UniRule"/>
</dbReference>
<dbReference type="FunFam" id="3.30.230.10:FF:000005">
    <property type="entry name" value="DNA gyrase subunit B"/>
    <property type="match status" value="1"/>
</dbReference>
<dbReference type="InterPro" id="IPR013506">
    <property type="entry name" value="Topo_IIA_bsu_dom2"/>
</dbReference>
<dbReference type="EC" id="5.6.2.2" evidence="10"/>
<sequence length="653" mass="73074">MNERFESSMTTEPLRSVNATGYDEDQIQVLEGMEAVRRRPGMYIGPTDVNGLHTMVREVVDNSVDEVMAGRATTVEVTIHEDGSVTVADDGYGIPTGPHPKLGVSTLQVVMTVLHAGGKFDNKSYKVSSGLHGVGVSAVNALSAYMRVDVHNARDGMHYYQEYRCGVPQCEVQKVGPTTRRGTITRFLPDTTIIQTLDYNFKTLAQRFREMAYLNKGLRFKFVDERDGNEINFYFEGGIRSYVRHLNKDKNVLHKHPFYVERTIDEVMVEVALQYTESFDTDSVYAFANGINNTDGGAHVAGFRSALTRVINAYARSKGFLKENEGNLTGDDVREGLTAVISVKLRDPQFSSQTKEKLVSPSATGAVNTVFGDAFSAWLEENPQEARRIVEKCISAARTRIAVQKVRETARKSAMEGFSLPGKLADCSDTNPARTELFIVEGDSAGGSAKQGRDRRYQAILPLRGKILNVEKSRLDKMLSNNEVKALITAIGAGVGDQFDPSKLRYHRIILMCDADVDGSHIRTLLLTFFFRYMRQIITNGHLYLAQPPLYRIVHGKTEKYVFTDTERDQYLATLSSAERNKAVVTRYKGLGEMNAAQLWETTMNPLNRLLLQVTLEDAQQADETFTMLMGDLVPPRKRFIQTHALEVRNLDI</sequence>
<dbReference type="InterPro" id="IPR011557">
    <property type="entry name" value="GyrB"/>
</dbReference>
<feature type="site" description="Interaction with DNA" evidence="10">
    <location>
        <position position="466"/>
    </location>
</feature>
<dbReference type="HOGENOM" id="CLU_006146_1_2_0"/>
<comment type="catalytic activity">
    <reaction evidence="1 10">
        <text>ATP-dependent breakage, passage and rejoining of double-stranded DNA.</text>
        <dbReference type="EC" id="5.6.2.2"/>
    </reaction>
</comment>
<dbReference type="HAMAP" id="MF_01898">
    <property type="entry name" value="GyrB"/>
    <property type="match status" value="1"/>
</dbReference>
<dbReference type="GO" id="GO:0003677">
    <property type="term" value="F:DNA binding"/>
    <property type="evidence" value="ECO:0007669"/>
    <property type="project" value="UniProtKB-KW"/>
</dbReference>
<comment type="similarity">
    <text evidence="2 10">Belongs to the type II topoisomerase GyrB family.</text>
</comment>
<dbReference type="eggNOG" id="COG0187">
    <property type="taxonomic scope" value="Bacteria"/>
</dbReference>
<feature type="domain" description="Toprim" evidence="12">
    <location>
        <begin position="435"/>
        <end position="549"/>
    </location>
</feature>
<dbReference type="Pfam" id="PF01751">
    <property type="entry name" value="Toprim"/>
    <property type="match status" value="1"/>
</dbReference>
<dbReference type="NCBIfam" id="TIGR01059">
    <property type="entry name" value="gyrB"/>
    <property type="match status" value="1"/>
</dbReference>
<dbReference type="AlphaFoldDB" id="A7NRM9"/>
<evidence type="ECO:0000256" key="11">
    <source>
        <dbReference type="SAM" id="MobiDB-lite"/>
    </source>
</evidence>
<keyword evidence="3 10" id="KW-0479">Metal-binding</keyword>
<dbReference type="GO" id="GO:0005694">
    <property type="term" value="C:chromosome"/>
    <property type="evidence" value="ECO:0007669"/>
    <property type="project" value="InterPro"/>
</dbReference>
<evidence type="ECO:0000313" key="14">
    <source>
        <dbReference type="Proteomes" id="UP000000263"/>
    </source>
</evidence>
<evidence type="ECO:0000256" key="6">
    <source>
        <dbReference type="ARBA" id="ARBA00022842"/>
    </source>
</evidence>
<dbReference type="GO" id="GO:0005737">
    <property type="term" value="C:cytoplasm"/>
    <property type="evidence" value="ECO:0007669"/>
    <property type="project" value="UniProtKB-SubCell"/>
</dbReference>
<evidence type="ECO:0000256" key="3">
    <source>
        <dbReference type="ARBA" id="ARBA00022723"/>
    </source>
</evidence>
<comment type="cofactor">
    <cofactor evidence="10">
        <name>Mg(2+)</name>
        <dbReference type="ChEBI" id="CHEBI:18420"/>
    </cofactor>
    <cofactor evidence="10">
        <name>Mn(2+)</name>
        <dbReference type="ChEBI" id="CHEBI:29035"/>
    </cofactor>
    <cofactor evidence="10">
        <name>Ca(2+)</name>
        <dbReference type="ChEBI" id="CHEBI:29108"/>
    </cofactor>
    <text evidence="10">Binds two Mg(2+) per subunit. The magnesium ions form salt bridges with both the protein and the DNA. Can also accept other divalent metal cations, such as Mn(2+) or Ca(2+).</text>
</comment>
<dbReference type="Gene3D" id="3.40.50.670">
    <property type="match status" value="1"/>
</dbReference>
<dbReference type="SMART" id="SM00433">
    <property type="entry name" value="TOP2c"/>
    <property type="match status" value="1"/>
</dbReference>